<dbReference type="InterPro" id="IPR015421">
    <property type="entry name" value="PyrdxlP-dep_Trfase_major"/>
</dbReference>
<dbReference type="InterPro" id="IPR015422">
    <property type="entry name" value="PyrdxlP-dep_Trfase_small"/>
</dbReference>
<evidence type="ECO:0000256" key="2">
    <source>
        <dbReference type="ARBA" id="ARBA00007441"/>
    </source>
</evidence>
<evidence type="ECO:0000256" key="1">
    <source>
        <dbReference type="ARBA" id="ARBA00001933"/>
    </source>
</evidence>
<dbReference type="InterPro" id="IPR004839">
    <property type="entry name" value="Aminotransferase_I/II_large"/>
</dbReference>
<dbReference type="InterPro" id="IPR015424">
    <property type="entry name" value="PyrdxlP-dep_Trfase"/>
</dbReference>
<evidence type="ECO:0000256" key="7">
    <source>
        <dbReference type="PIRSR" id="PIRSR000517-1"/>
    </source>
</evidence>
<dbReference type="GO" id="GO:0006559">
    <property type="term" value="P:L-phenylalanine catabolic process"/>
    <property type="evidence" value="ECO:0007669"/>
    <property type="project" value="UniProtKB-UniRule"/>
</dbReference>
<organism evidence="9">
    <name type="scientific">Timema douglasi</name>
    <name type="common">Walking stick</name>
    <dbReference type="NCBI Taxonomy" id="61478"/>
    <lineage>
        <taxon>Eukaryota</taxon>
        <taxon>Metazoa</taxon>
        <taxon>Ecdysozoa</taxon>
        <taxon>Arthropoda</taxon>
        <taxon>Hexapoda</taxon>
        <taxon>Insecta</taxon>
        <taxon>Pterygota</taxon>
        <taxon>Neoptera</taxon>
        <taxon>Polyneoptera</taxon>
        <taxon>Phasmatodea</taxon>
        <taxon>Timematodea</taxon>
        <taxon>Timematoidea</taxon>
        <taxon>Timematidae</taxon>
        <taxon>Timema</taxon>
    </lineage>
</organism>
<keyword evidence="4" id="KW-0808">Transferase</keyword>
<comment type="cofactor">
    <cofactor evidence="1 6 7">
        <name>pyridoxal 5'-phosphate</name>
        <dbReference type="ChEBI" id="CHEBI:597326"/>
    </cofactor>
</comment>
<reference evidence="9" key="1">
    <citation type="submission" date="2020-11" db="EMBL/GenBank/DDBJ databases">
        <authorList>
            <person name="Tran Van P."/>
        </authorList>
    </citation>
    <scope>NUCLEOTIDE SEQUENCE</scope>
</reference>
<dbReference type="EMBL" id="OA568224">
    <property type="protein sequence ID" value="CAD7201279.1"/>
    <property type="molecule type" value="Genomic_DNA"/>
</dbReference>
<evidence type="ECO:0000259" key="8">
    <source>
        <dbReference type="Pfam" id="PF00155"/>
    </source>
</evidence>
<dbReference type="GO" id="GO:0030170">
    <property type="term" value="F:pyridoxal phosphate binding"/>
    <property type="evidence" value="ECO:0007669"/>
    <property type="project" value="InterPro"/>
</dbReference>
<dbReference type="InterPro" id="IPR005958">
    <property type="entry name" value="TyrNic_aminoTrfase"/>
</dbReference>
<accession>A0A7R8ZB80</accession>
<dbReference type="SUPFAM" id="SSF53383">
    <property type="entry name" value="PLP-dependent transferases"/>
    <property type="match status" value="1"/>
</dbReference>
<sequence length="411" mass="45571">MTPGPGKTKWNVPASEIARNTNNPIRNIVENLRLDPNPDKPLIALSIGDPTVFGNLLPSPEVLDAVRESLGSLRYNGYAPSVGYIEAREAVARYSSSVDVTVDPKDVLLCSGCSGALDLCITALANPGQNILVPRPGFSIYRTLAEGLGIKVKSYNLKPERGWMVDLDHLEEQCDEETAAIIINNPSNPCGSVFNREHLFDILEVARRNFLPIIADEIYEHMVFPGKEFHSLGSLSLEVPVLSCSGLTKRLVFNSFDVITDHDRQEVRKGLQRLSQRIIGSNTLVQGALPAILKNTPQEFYYNTLCILQNNALVAFEMLKNIEGLRPVMPEGAMYIMCFDYPGYMRLVLSVPEEQLREACHRIANYCARHFTINSISPYLVQRKHSLPCPTQAQPTLTTISTKAGGIEDDM</sequence>
<keyword evidence="5 6" id="KW-0663">Pyridoxal phosphate</keyword>
<keyword evidence="3" id="KW-0032">Aminotransferase</keyword>
<dbReference type="PIRSF" id="PIRSF000517">
    <property type="entry name" value="Tyr_transaminase"/>
    <property type="match status" value="1"/>
</dbReference>
<dbReference type="Pfam" id="PF00155">
    <property type="entry name" value="Aminotran_1_2"/>
    <property type="match status" value="1"/>
</dbReference>
<dbReference type="UniPathway" id="UPA00139">
    <property type="reaction ID" value="UER00338"/>
</dbReference>
<proteinExistence type="inferred from homology"/>
<evidence type="ECO:0000256" key="3">
    <source>
        <dbReference type="ARBA" id="ARBA00022576"/>
    </source>
</evidence>
<dbReference type="NCBIfam" id="TIGR01265">
    <property type="entry name" value="tyr_nico_aTase"/>
    <property type="match status" value="1"/>
</dbReference>
<comment type="function">
    <text evidence="6">Transaminase involved in tyrosine breakdown. Converts tyrosine to p-hydroxyphenylpyruvate.</text>
</comment>
<comment type="subunit">
    <text evidence="6">Homodimer.</text>
</comment>
<dbReference type="AlphaFoldDB" id="A0A7R8ZB80"/>
<feature type="domain" description="Aminotransferase class I/classII large" evidence="8">
    <location>
        <begin position="41"/>
        <end position="337"/>
    </location>
</feature>
<comment type="catalytic activity">
    <reaction evidence="6">
        <text>L-tyrosine + 2-oxoglutarate = 3-(4-hydroxyphenyl)pyruvate + L-glutamate</text>
        <dbReference type="Rhea" id="RHEA:15093"/>
        <dbReference type="ChEBI" id="CHEBI:16810"/>
        <dbReference type="ChEBI" id="CHEBI:29985"/>
        <dbReference type="ChEBI" id="CHEBI:36242"/>
        <dbReference type="ChEBI" id="CHEBI:58315"/>
        <dbReference type="EC" id="2.6.1.5"/>
    </reaction>
</comment>
<comment type="similarity">
    <text evidence="2 6">Belongs to the class-I pyridoxal-phosphate-dependent aminotransferase family.</text>
</comment>
<dbReference type="GO" id="GO:0004838">
    <property type="term" value="F:L-tyrosine-2-oxoglutarate transaminase activity"/>
    <property type="evidence" value="ECO:0007669"/>
    <property type="project" value="UniProtKB-UniRule"/>
</dbReference>
<dbReference type="Gene3D" id="3.90.1150.10">
    <property type="entry name" value="Aspartate Aminotransferase, domain 1"/>
    <property type="match status" value="2"/>
</dbReference>
<dbReference type="PANTHER" id="PTHR45744">
    <property type="entry name" value="TYROSINE AMINOTRANSFERASE"/>
    <property type="match status" value="1"/>
</dbReference>
<evidence type="ECO:0000256" key="5">
    <source>
        <dbReference type="ARBA" id="ARBA00022898"/>
    </source>
</evidence>
<comment type="pathway">
    <text evidence="6">Amino-acid degradation; L-phenylalanine degradation; acetoacetate and fumarate from L-phenylalanine: step 2/6.</text>
</comment>
<evidence type="ECO:0000256" key="6">
    <source>
        <dbReference type="PIRNR" id="PIRNR000517"/>
    </source>
</evidence>
<dbReference type="CDD" id="cd00609">
    <property type="entry name" value="AAT_like"/>
    <property type="match status" value="1"/>
</dbReference>
<gene>
    <name evidence="9" type="ORF">TDIB3V08_LOCUS7481</name>
</gene>
<dbReference type="Gene3D" id="3.40.640.10">
    <property type="entry name" value="Type I PLP-dependent aspartate aminotransferase-like (Major domain)"/>
    <property type="match status" value="1"/>
</dbReference>
<dbReference type="GO" id="GO:0006572">
    <property type="term" value="P:L-tyrosine catabolic process"/>
    <property type="evidence" value="ECO:0007669"/>
    <property type="project" value="TreeGrafter"/>
</dbReference>
<protein>
    <recommendedName>
        <fullName evidence="6">Tyrosine aminotransferase</fullName>
        <shortName evidence="6">TAT</shortName>
        <ecNumber evidence="6">2.6.1.5</ecNumber>
    </recommendedName>
</protein>
<dbReference type="PANTHER" id="PTHR45744:SF2">
    <property type="entry name" value="TYROSINE AMINOTRANSFERASE"/>
    <property type="match status" value="1"/>
</dbReference>
<evidence type="ECO:0000313" key="9">
    <source>
        <dbReference type="EMBL" id="CAD7201279.1"/>
    </source>
</evidence>
<feature type="modified residue" description="N6-(pyridoxal phosphate)lysine" evidence="7">
    <location>
        <position position="249"/>
    </location>
</feature>
<name>A0A7R8ZB80_TIMDO</name>
<evidence type="ECO:0000256" key="4">
    <source>
        <dbReference type="ARBA" id="ARBA00022679"/>
    </source>
</evidence>
<dbReference type="EC" id="2.6.1.5" evidence="6"/>